<gene>
    <name evidence="9" type="ORF">MNEG_5946</name>
</gene>
<evidence type="ECO:0000256" key="5">
    <source>
        <dbReference type="PROSITE-ProRule" id="PRU00723"/>
    </source>
</evidence>
<dbReference type="EMBL" id="KK101143">
    <property type="protein sequence ID" value="KIZ02014.1"/>
    <property type="molecule type" value="Genomic_DNA"/>
</dbReference>
<feature type="region of interest" description="Disordered" evidence="6">
    <location>
        <begin position="133"/>
        <end position="192"/>
    </location>
</feature>
<dbReference type="STRING" id="145388.A0A0D2L4F3"/>
<keyword evidence="10" id="KW-1185">Reference proteome</keyword>
<dbReference type="InterPro" id="IPR000571">
    <property type="entry name" value="Znf_CCCH"/>
</dbReference>
<dbReference type="PANTHER" id="PTHR12547:SF159">
    <property type="entry name" value="CCCH ZINC FINGER-CONTAINING SAC3_GANP_NIN1_MTS3_EIF-3 P25 FAMILY PROTEIN"/>
    <property type="match status" value="1"/>
</dbReference>
<dbReference type="GO" id="GO:0051252">
    <property type="term" value="P:regulation of RNA metabolic process"/>
    <property type="evidence" value="ECO:0007669"/>
    <property type="project" value="UniProtKB-ARBA"/>
</dbReference>
<dbReference type="InterPro" id="IPR045877">
    <property type="entry name" value="ZFP36-like"/>
</dbReference>
<evidence type="ECO:0000256" key="6">
    <source>
        <dbReference type="SAM" id="MobiDB-lite"/>
    </source>
</evidence>
<dbReference type="AlphaFoldDB" id="A0A0D2L4F3"/>
<dbReference type="GO" id="GO:0010468">
    <property type="term" value="P:regulation of gene expression"/>
    <property type="evidence" value="ECO:0007669"/>
    <property type="project" value="UniProtKB-ARBA"/>
</dbReference>
<evidence type="ECO:0000259" key="8">
    <source>
        <dbReference type="PROSITE" id="PS50103"/>
    </source>
</evidence>
<evidence type="ECO:0000256" key="1">
    <source>
        <dbReference type="ARBA" id="ARBA00022723"/>
    </source>
</evidence>
<feature type="domain" description="C3H1-type" evidence="8">
    <location>
        <begin position="34"/>
        <end position="61"/>
    </location>
</feature>
<name>A0A0D2L4F3_9CHLO</name>
<dbReference type="SMART" id="SM00356">
    <property type="entry name" value="ZnF_C3H1"/>
    <property type="match status" value="1"/>
</dbReference>
<dbReference type="PANTHER" id="PTHR12547">
    <property type="entry name" value="CCCH ZINC FINGER/TIS11-RELATED"/>
    <property type="match status" value="1"/>
</dbReference>
<evidence type="ECO:0000256" key="4">
    <source>
        <dbReference type="ARBA" id="ARBA00022833"/>
    </source>
</evidence>
<feature type="domain" description="WW" evidence="7">
    <location>
        <begin position="190"/>
        <end position="224"/>
    </location>
</feature>
<proteinExistence type="predicted"/>
<evidence type="ECO:0000313" key="9">
    <source>
        <dbReference type="EMBL" id="KIZ02014.1"/>
    </source>
</evidence>
<dbReference type="InterPro" id="IPR036855">
    <property type="entry name" value="Znf_CCCH_sf"/>
</dbReference>
<accession>A0A0D2L4F3</accession>
<organism evidence="9 10">
    <name type="scientific">Monoraphidium neglectum</name>
    <dbReference type="NCBI Taxonomy" id="145388"/>
    <lineage>
        <taxon>Eukaryota</taxon>
        <taxon>Viridiplantae</taxon>
        <taxon>Chlorophyta</taxon>
        <taxon>core chlorophytes</taxon>
        <taxon>Chlorophyceae</taxon>
        <taxon>CS clade</taxon>
        <taxon>Sphaeropleales</taxon>
        <taxon>Selenastraceae</taxon>
        <taxon>Monoraphidium</taxon>
    </lineage>
</organism>
<dbReference type="RefSeq" id="XP_013901033.1">
    <property type="nucleotide sequence ID" value="XM_014045579.1"/>
</dbReference>
<dbReference type="SUPFAM" id="SSF51045">
    <property type="entry name" value="WW domain"/>
    <property type="match status" value="1"/>
</dbReference>
<protein>
    <submittedName>
        <fullName evidence="9">RNA binding protein</fullName>
    </submittedName>
</protein>
<keyword evidence="1 5" id="KW-0479">Metal-binding</keyword>
<dbReference type="Pfam" id="PF00397">
    <property type="entry name" value="WW"/>
    <property type="match status" value="1"/>
</dbReference>
<dbReference type="SUPFAM" id="SSF90229">
    <property type="entry name" value="CCCH zinc finger"/>
    <property type="match status" value="1"/>
</dbReference>
<dbReference type="PROSITE" id="PS01159">
    <property type="entry name" value="WW_DOMAIN_1"/>
    <property type="match status" value="1"/>
</dbReference>
<dbReference type="OrthoDB" id="410307at2759"/>
<dbReference type="GO" id="GO:0008270">
    <property type="term" value="F:zinc ion binding"/>
    <property type="evidence" value="ECO:0007669"/>
    <property type="project" value="UniProtKB-KW"/>
</dbReference>
<sequence length="230" mass="23229">MDGAFPSQRGQAFADGGQDAAAAARRGFRGTAENAKTKLCQRWANGDCRFGDRCNFAHGEHELRTLPPRGDMGYGPGGPGRGGGPGYGPPRGGYGGGYGGRGMGMGGRGGGWDDGYGGGGGYGEPGYGGGGYPQGGGGYGGPPGGGYGGPPQQQMQGGGPGYAGPRDAGRPYGGGPPAGEDTYARSGFPVQGPNGWVAYKTQDTGETYYHNHNSNVTQWDRPVDWPSAPA</sequence>
<dbReference type="InterPro" id="IPR036020">
    <property type="entry name" value="WW_dom_sf"/>
</dbReference>
<feature type="region of interest" description="Disordered" evidence="6">
    <location>
        <begin position="63"/>
        <end position="89"/>
    </location>
</feature>
<dbReference type="Proteomes" id="UP000054498">
    <property type="component" value="Unassembled WGS sequence"/>
</dbReference>
<reference evidence="9 10" key="1">
    <citation type="journal article" date="2013" name="BMC Genomics">
        <title>Reconstruction of the lipid metabolism for the microalga Monoraphidium neglectum from its genome sequence reveals characteristics suitable for biofuel production.</title>
        <authorList>
            <person name="Bogen C."/>
            <person name="Al-Dilaimi A."/>
            <person name="Albersmeier A."/>
            <person name="Wichmann J."/>
            <person name="Grundmann M."/>
            <person name="Rupp O."/>
            <person name="Lauersen K.J."/>
            <person name="Blifernez-Klassen O."/>
            <person name="Kalinowski J."/>
            <person name="Goesmann A."/>
            <person name="Mussgnug J.H."/>
            <person name="Kruse O."/>
        </authorList>
    </citation>
    <scope>NUCLEOTIDE SEQUENCE [LARGE SCALE GENOMIC DNA]</scope>
    <source>
        <strain evidence="9 10">SAG 48.87</strain>
    </source>
</reference>
<dbReference type="SMART" id="SM00456">
    <property type="entry name" value="WW"/>
    <property type="match status" value="1"/>
</dbReference>
<feature type="compositionally biased region" description="Gly residues" evidence="6">
    <location>
        <begin position="133"/>
        <end position="149"/>
    </location>
</feature>
<dbReference type="FunFam" id="4.10.1000.10:FF:000003">
    <property type="entry name" value="Zinc finger CCCH domain-containing protein"/>
    <property type="match status" value="1"/>
</dbReference>
<keyword evidence="2" id="KW-0677">Repeat</keyword>
<evidence type="ECO:0000313" key="10">
    <source>
        <dbReference type="Proteomes" id="UP000054498"/>
    </source>
</evidence>
<keyword evidence="3 5" id="KW-0863">Zinc-finger</keyword>
<dbReference type="GeneID" id="25738823"/>
<keyword evidence="4 5" id="KW-0862">Zinc</keyword>
<dbReference type="Gene3D" id="4.10.1000.10">
    <property type="entry name" value="Zinc finger, CCCH-type"/>
    <property type="match status" value="1"/>
</dbReference>
<dbReference type="InterPro" id="IPR001202">
    <property type="entry name" value="WW_dom"/>
</dbReference>
<evidence type="ECO:0000256" key="2">
    <source>
        <dbReference type="ARBA" id="ARBA00022737"/>
    </source>
</evidence>
<evidence type="ECO:0000259" key="7">
    <source>
        <dbReference type="PROSITE" id="PS50020"/>
    </source>
</evidence>
<dbReference type="PROSITE" id="PS50103">
    <property type="entry name" value="ZF_C3H1"/>
    <property type="match status" value="1"/>
</dbReference>
<feature type="compositionally biased region" description="Gly residues" evidence="6">
    <location>
        <begin position="72"/>
        <end position="89"/>
    </location>
</feature>
<dbReference type="GO" id="GO:0003729">
    <property type="term" value="F:mRNA binding"/>
    <property type="evidence" value="ECO:0007669"/>
    <property type="project" value="InterPro"/>
</dbReference>
<evidence type="ECO:0000256" key="3">
    <source>
        <dbReference type="ARBA" id="ARBA00022771"/>
    </source>
</evidence>
<dbReference type="Pfam" id="PF00642">
    <property type="entry name" value="zf-CCCH"/>
    <property type="match status" value="1"/>
</dbReference>
<dbReference type="PROSITE" id="PS50020">
    <property type="entry name" value="WW_DOMAIN_2"/>
    <property type="match status" value="1"/>
</dbReference>
<dbReference type="KEGG" id="mng:MNEG_5946"/>
<dbReference type="CDD" id="cd00201">
    <property type="entry name" value="WW"/>
    <property type="match status" value="1"/>
</dbReference>
<dbReference type="Gene3D" id="2.20.70.10">
    <property type="match status" value="1"/>
</dbReference>
<feature type="zinc finger region" description="C3H1-type" evidence="5">
    <location>
        <begin position="34"/>
        <end position="61"/>
    </location>
</feature>